<evidence type="ECO:0000256" key="2">
    <source>
        <dbReference type="SAM" id="SignalP"/>
    </source>
</evidence>
<feature type="signal peptide" evidence="2">
    <location>
        <begin position="1"/>
        <end position="19"/>
    </location>
</feature>
<dbReference type="AlphaFoldDB" id="A0A067TL79"/>
<dbReference type="PANTHER" id="PTHR35043:SF7">
    <property type="entry name" value="TRANSCRIPTION FACTOR DOMAIN-CONTAINING PROTEIN"/>
    <property type="match status" value="1"/>
</dbReference>
<gene>
    <name evidence="3" type="ORF">GALMADRAFT_61863</name>
</gene>
<dbReference type="EMBL" id="KL142372">
    <property type="protein sequence ID" value="KDR79733.1"/>
    <property type="molecule type" value="Genomic_DNA"/>
</dbReference>
<proteinExistence type="predicted"/>
<organism evidence="3 4">
    <name type="scientific">Galerina marginata (strain CBS 339.88)</name>
    <dbReference type="NCBI Taxonomy" id="685588"/>
    <lineage>
        <taxon>Eukaryota</taxon>
        <taxon>Fungi</taxon>
        <taxon>Dikarya</taxon>
        <taxon>Basidiomycota</taxon>
        <taxon>Agaricomycotina</taxon>
        <taxon>Agaricomycetes</taxon>
        <taxon>Agaricomycetidae</taxon>
        <taxon>Agaricales</taxon>
        <taxon>Agaricineae</taxon>
        <taxon>Strophariaceae</taxon>
        <taxon>Galerina</taxon>
    </lineage>
</organism>
<evidence type="ECO:0000256" key="1">
    <source>
        <dbReference type="SAM" id="Phobius"/>
    </source>
</evidence>
<dbReference type="PANTHER" id="PTHR35043">
    <property type="entry name" value="TRANSCRIPTION FACTOR DOMAIN-CONTAINING PROTEIN"/>
    <property type="match status" value="1"/>
</dbReference>
<feature type="transmembrane region" description="Helical" evidence="1">
    <location>
        <begin position="392"/>
        <end position="416"/>
    </location>
</feature>
<name>A0A067TL79_GALM3</name>
<dbReference type="Proteomes" id="UP000027222">
    <property type="component" value="Unassembled WGS sequence"/>
</dbReference>
<sequence>MALILAALYLLQGSFNADASPLSIVLPRQTSNVLGAPQECICPNTRSRWDIIWSCLATIFVCTWVSVHPNIPALGEPWWKKVSRRVELMFWSIIAPELIINWAIQQWFGARQLVIKYKEYGWTMSHGYFIQMGGFMLYNNDKPIGVLDPAGLDRLVKEDIVAMPRITEQEIQDRSKSDGLSKALVVIQTTWFIGQCIARRAQGLIITELELATLAFAAVNGVMYMFWWSKPLDVQTTIRVDLLLPIPQKPDVSHVVDYGHRTSVNFPQETEIEHENPIPSSTMRSYQSMKNSKFQDICSSVWWLISGILLRWPVYGIDALVTRVRNILNSDSIDKGAMGVPTFYAPRILSEFEVGWEGFPLAFAFPFVGILFGAIHLAGWNFSFPSLIEANIWRVSSSLITSVPVIFVVFEIYAGFSMPDFVVSFIIVVLSAALLLYIVARLALLVVALTTLRDLPLEALSAVEWTSFLPHI</sequence>
<dbReference type="STRING" id="685588.A0A067TL79"/>
<feature type="transmembrane region" description="Helical" evidence="1">
    <location>
        <begin position="422"/>
        <end position="449"/>
    </location>
</feature>
<keyword evidence="4" id="KW-1185">Reference proteome</keyword>
<keyword evidence="2" id="KW-0732">Signal</keyword>
<keyword evidence="1" id="KW-0812">Transmembrane</keyword>
<keyword evidence="1" id="KW-0472">Membrane</keyword>
<keyword evidence="1" id="KW-1133">Transmembrane helix</keyword>
<dbReference type="OrthoDB" id="9451547at2759"/>
<reference evidence="4" key="1">
    <citation type="journal article" date="2014" name="Proc. Natl. Acad. Sci. U.S.A.">
        <title>Extensive sampling of basidiomycete genomes demonstrates inadequacy of the white-rot/brown-rot paradigm for wood decay fungi.</title>
        <authorList>
            <person name="Riley R."/>
            <person name="Salamov A.A."/>
            <person name="Brown D.W."/>
            <person name="Nagy L.G."/>
            <person name="Floudas D."/>
            <person name="Held B.W."/>
            <person name="Levasseur A."/>
            <person name="Lombard V."/>
            <person name="Morin E."/>
            <person name="Otillar R."/>
            <person name="Lindquist E.A."/>
            <person name="Sun H."/>
            <person name="LaButti K.M."/>
            <person name="Schmutz J."/>
            <person name="Jabbour D."/>
            <person name="Luo H."/>
            <person name="Baker S.E."/>
            <person name="Pisabarro A.G."/>
            <person name="Walton J.D."/>
            <person name="Blanchette R.A."/>
            <person name="Henrissat B."/>
            <person name="Martin F."/>
            <person name="Cullen D."/>
            <person name="Hibbett D.S."/>
            <person name="Grigoriev I.V."/>
        </authorList>
    </citation>
    <scope>NUCLEOTIDE SEQUENCE [LARGE SCALE GENOMIC DNA]</scope>
    <source>
        <strain evidence="4">CBS 339.88</strain>
    </source>
</reference>
<evidence type="ECO:0000313" key="4">
    <source>
        <dbReference type="Proteomes" id="UP000027222"/>
    </source>
</evidence>
<accession>A0A067TL79</accession>
<feature type="chain" id="PRO_5001647012" evidence="2">
    <location>
        <begin position="20"/>
        <end position="472"/>
    </location>
</feature>
<protein>
    <submittedName>
        <fullName evidence="3">Uncharacterized protein</fullName>
    </submittedName>
</protein>
<dbReference type="HOGENOM" id="CLU_022883_6_1_1"/>
<feature type="transmembrane region" description="Helical" evidence="1">
    <location>
        <begin position="359"/>
        <end position="380"/>
    </location>
</feature>
<evidence type="ECO:0000313" key="3">
    <source>
        <dbReference type="EMBL" id="KDR79733.1"/>
    </source>
</evidence>